<dbReference type="GO" id="GO:0016298">
    <property type="term" value="F:lipase activity"/>
    <property type="evidence" value="ECO:0007669"/>
    <property type="project" value="TreeGrafter"/>
</dbReference>
<name>A0A316TZC6_9BASI</name>
<dbReference type="InterPro" id="IPR029058">
    <property type="entry name" value="AB_hydrolase_fold"/>
</dbReference>
<dbReference type="PANTHER" id="PTHR45792:SF8">
    <property type="entry name" value="DIACYLGLYCEROL LIPASE-ALPHA"/>
    <property type="match status" value="1"/>
</dbReference>
<feature type="compositionally biased region" description="Basic residues" evidence="15">
    <location>
        <begin position="658"/>
        <end position="667"/>
    </location>
</feature>
<dbReference type="GO" id="GO:0046872">
    <property type="term" value="F:metal ion binding"/>
    <property type="evidence" value="ECO:0007669"/>
    <property type="project" value="UniProtKB-KW"/>
</dbReference>
<feature type="region of interest" description="Disordered" evidence="15">
    <location>
        <begin position="487"/>
        <end position="574"/>
    </location>
</feature>
<keyword evidence="9" id="KW-0442">Lipid degradation</keyword>
<feature type="region of interest" description="Disordered" evidence="15">
    <location>
        <begin position="795"/>
        <end position="819"/>
    </location>
</feature>
<evidence type="ECO:0000313" key="17">
    <source>
        <dbReference type="EMBL" id="PWN18018.1"/>
    </source>
</evidence>
<protein>
    <recommendedName>
        <fullName evidence="14">sn-1-specific diacylglycerol lipase</fullName>
        <ecNumber evidence="14">3.1.1.116</ecNumber>
    </recommendedName>
</protein>
<dbReference type="PANTHER" id="PTHR45792">
    <property type="entry name" value="DIACYLGLYCEROL LIPASE HOMOLOG-RELATED"/>
    <property type="match status" value="1"/>
</dbReference>
<keyword evidence="10" id="KW-1133">Transmembrane helix</keyword>
<dbReference type="EMBL" id="KZ819339">
    <property type="protein sequence ID" value="PWN18018.1"/>
    <property type="molecule type" value="Genomic_DNA"/>
</dbReference>
<accession>A0A316TZC6</accession>
<proteinExistence type="predicted"/>
<evidence type="ECO:0000256" key="4">
    <source>
        <dbReference type="ARBA" id="ARBA00022553"/>
    </source>
</evidence>
<comment type="subcellular location">
    <subcellularLocation>
        <location evidence="2">Cell membrane</location>
        <topology evidence="2">Multi-pass membrane protein</topology>
    </subcellularLocation>
</comment>
<evidence type="ECO:0000256" key="1">
    <source>
        <dbReference type="ARBA" id="ARBA00001913"/>
    </source>
</evidence>
<keyword evidence="7" id="KW-0378">Hydrolase</keyword>
<keyword evidence="12" id="KW-0472">Membrane</keyword>
<dbReference type="Pfam" id="PF01764">
    <property type="entry name" value="Lipase_3"/>
    <property type="match status" value="1"/>
</dbReference>
<evidence type="ECO:0000256" key="10">
    <source>
        <dbReference type="ARBA" id="ARBA00022989"/>
    </source>
</evidence>
<dbReference type="GeneID" id="37015182"/>
<reference evidence="17 18" key="1">
    <citation type="journal article" date="2018" name="Mol. Biol. Evol.">
        <title>Broad Genomic Sampling Reveals a Smut Pathogenic Ancestry of the Fungal Clade Ustilaginomycotina.</title>
        <authorList>
            <person name="Kijpornyongpan T."/>
            <person name="Mondo S.J."/>
            <person name="Barry K."/>
            <person name="Sandor L."/>
            <person name="Lee J."/>
            <person name="Lipzen A."/>
            <person name="Pangilinan J."/>
            <person name="LaButti K."/>
            <person name="Hainaut M."/>
            <person name="Henrissat B."/>
            <person name="Grigoriev I.V."/>
            <person name="Spatafora J.W."/>
            <person name="Aime M.C."/>
        </authorList>
    </citation>
    <scope>NUCLEOTIDE SEQUENCE [LARGE SCALE GENOMIC DNA]</scope>
    <source>
        <strain evidence="17 18">MCA 4718</strain>
    </source>
</reference>
<feature type="compositionally biased region" description="Basic and acidic residues" evidence="15">
    <location>
        <begin position="422"/>
        <end position="443"/>
    </location>
</feature>
<evidence type="ECO:0000256" key="14">
    <source>
        <dbReference type="ARBA" id="ARBA00026104"/>
    </source>
</evidence>
<keyword evidence="6" id="KW-0479">Metal-binding</keyword>
<dbReference type="SUPFAM" id="SSF53474">
    <property type="entry name" value="alpha/beta-Hydrolases"/>
    <property type="match status" value="1"/>
</dbReference>
<dbReference type="STRING" id="1684307.A0A316TZC6"/>
<feature type="compositionally biased region" description="Low complexity" evidence="15">
    <location>
        <begin position="28"/>
        <end position="42"/>
    </location>
</feature>
<dbReference type="RefSeq" id="XP_025345178.1">
    <property type="nucleotide sequence ID" value="XM_025493448.1"/>
</dbReference>
<feature type="region of interest" description="Disordered" evidence="15">
    <location>
        <begin position="1330"/>
        <end position="1370"/>
    </location>
</feature>
<feature type="compositionally biased region" description="Basic residues" evidence="15">
    <location>
        <begin position="1228"/>
        <end position="1238"/>
    </location>
</feature>
<dbReference type="GO" id="GO:0019369">
    <property type="term" value="P:arachidonate metabolic process"/>
    <property type="evidence" value="ECO:0007669"/>
    <property type="project" value="TreeGrafter"/>
</dbReference>
<feature type="region of interest" description="Disordered" evidence="15">
    <location>
        <begin position="1135"/>
        <end position="1157"/>
    </location>
</feature>
<evidence type="ECO:0000256" key="12">
    <source>
        <dbReference type="ARBA" id="ARBA00023136"/>
    </source>
</evidence>
<dbReference type="InterPro" id="IPR002921">
    <property type="entry name" value="Fungal_lipase-type"/>
</dbReference>
<feature type="domain" description="Fungal lipase-type" evidence="16">
    <location>
        <begin position="1034"/>
        <end position="1208"/>
    </location>
</feature>
<feature type="region of interest" description="Disordered" evidence="15">
    <location>
        <begin position="1"/>
        <end position="52"/>
    </location>
</feature>
<dbReference type="GO" id="GO:0046340">
    <property type="term" value="P:diacylglycerol catabolic process"/>
    <property type="evidence" value="ECO:0007669"/>
    <property type="project" value="TreeGrafter"/>
</dbReference>
<feature type="region of interest" description="Disordered" evidence="15">
    <location>
        <begin position="1413"/>
        <end position="1437"/>
    </location>
</feature>
<keyword evidence="11" id="KW-0443">Lipid metabolism</keyword>
<keyword evidence="18" id="KW-1185">Reference proteome</keyword>
<evidence type="ECO:0000256" key="9">
    <source>
        <dbReference type="ARBA" id="ARBA00022963"/>
    </source>
</evidence>
<evidence type="ECO:0000256" key="8">
    <source>
        <dbReference type="ARBA" id="ARBA00022837"/>
    </source>
</evidence>
<feature type="region of interest" description="Disordered" evidence="15">
    <location>
        <begin position="91"/>
        <end position="125"/>
    </location>
</feature>
<feature type="compositionally biased region" description="Basic and acidic residues" evidence="15">
    <location>
        <begin position="1418"/>
        <end position="1427"/>
    </location>
</feature>
<keyword evidence="5" id="KW-0812">Transmembrane</keyword>
<gene>
    <name evidence="17" type="ORF">BCV69DRAFT_285617</name>
</gene>
<feature type="region of interest" description="Disordered" evidence="15">
    <location>
        <begin position="902"/>
        <end position="943"/>
    </location>
</feature>
<feature type="region of interest" description="Disordered" evidence="15">
    <location>
        <begin position="1228"/>
        <end position="1254"/>
    </location>
</feature>
<dbReference type="OrthoDB" id="438440at2759"/>
<evidence type="ECO:0000313" key="18">
    <source>
        <dbReference type="Proteomes" id="UP000245942"/>
    </source>
</evidence>
<keyword evidence="4" id="KW-0597">Phosphoprotein</keyword>
<evidence type="ECO:0000256" key="6">
    <source>
        <dbReference type="ARBA" id="ARBA00022723"/>
    </source>
</evidence>
<organism evidence="17 18">
    <name type="scientific">Pseudomicrostroma glucosiphilum</name>
    <dbReference type="NCBI Taxonomy" id="1684307"/>
    <lineage>
        <taxon>Eukaryota</taxon>
        <taxon>Fungi</taxon>
        <taxon>Dikarya</taxon>
        <taxon>Basidiomycota</taxon>
        <taxon>Ustilaginomycotina</taxon>
        <taxon>Exobasidiomycetes</taxon>
        <taxon>Microstromatales</taxon>
        <taxon>Microstromatales incertae sedis</taxon>
        <taxon>Pseudomicrostroma</taxon>
    </lineage>
</organism>
<dbReference type="Gene3D" id="3.40.50.1820">
    <property type="entry name" value="alpha/beta hydrolase"/>
    <property type="match status" value="1"/>
</dbReference>
<keyword evidence="8" id="KW-0106">Calcium</keyword>
<evidence type="ECO:0000256" key="3">
    <source>
        <dbReference type="ARBA" id="ARBA00022475"/>
    </source>
</evidence>
<evidence type="ECO:0000256" key="13">
    <source>
        <dbReference type="ARBA" id="ARBA00024531"/>
    </source>
</evidence>
<evidence type="ECO:0000256" key="15">
    <source>
        <dbReference type="SAM" id="MobiDB-lite"/>
    </source>
</evidence>
<evidence type="ECO:0000256" key="11">
    <source>
        <dbReference type="ARBA" id="ARBA00023098"/>
    </source>
</evidence>
<dbReference type="Proteomes" id="UP000245942">
    <property type="component" value="Unassembled WGS sequence"/>
</dbReference>
<dbReference type="CDD" id="cd00519">
    <property type="entry name" value="Lipase_3"/>
    <property type="match status" value="1"/>
</dbReference>
<dbReference type="EC" id="3.1.1.116" evidence="14"/>
<sequence length="1483" mass="161033">MSRPDLVPLDLDDLDPLPPAQTPDDDLTPSSSSPKSTSTSSPVARTKSHSAARYVTVSAVLSRSGALYPLHDSSNDASGSNIFAAIPDAHRNGEEQGGATSSSSARGEMRSNSVRRRKGSVSSNGNALEALGTLLLHRDRTGRASAMSFQRYNGKEDPSQTAQANLASTYRAFLDGLKQVSASTLGIHLPSAPGEGGTTIAERRARKRARGEEVRNEDGTVFFRVKSGRKKPTFEVSRPPSPEVRARRSTARTTQHDPLADPRQAFRRAHSSAAPASSASAVYGFGSSFGIVEPPEAPPSPLGMPGDWPGGRGWRSATNNFEDDDDLPLLLPPPLLDDRGSDPQSFEGLLGIRRRREQEEARRRLERLAARNRPAHKVGMMTALGNFVKAAHAADVASRSHKQAVAKGSLWPQRPGAQLGRRHTDSHEMMRAKELSRARRQEETQTQDPLPEKADTATTLTAQDLRRPSILGSPVLETVYEGSVAGEAVDEAHPPPQDSRMSRRSSTASRYAMPPPPRLLPVHLSIPPSPMTSHDSAGLDYLSATSPRAPSKPHIGPTMLSLPPSPWSPQPLPQDQQPSFSFALMAMSMPYSSPGTPRLAPTHLSVMPSPLPTSSIAAEGARNGFWSPPSLPTAVSGKSSLCASPLTLQPLDDEKSPPRVRRRKTSATKRQTPGMLLDASPEHRRSEKVDDLSAAAASPAKLAVRSDPSDSSVDLSRTLSVGVAFFFEFILFCVTHLIDLVWEVAEHIAMAYWFTKWMVLNLTGRTVLSRCLYEAFALIQGEWALVAEEDHEEKRYRRRKSATDSDDEEDHEKVVTGTKPPGLTKWQVCRGLLELIALQTVTKERWIREGSGLTLLQGWQKSGRGQQKGDPHTEEHEASSDSDDEETDLIVTRRDVDVLEFTRTPRIRPSEHHGYPSSTSASGGGDYFAQAQSNTSSHPSHAPRSLVKTIKWASRLAVGAYGLHVHIVDLPPTFTPSGNRFTRQTFAHLSRLSNPDDVLHADIQQMSAVGENGLEELYQPTFYVARDHVRKMIVVAIRGTQSFSDIIADLDMRTAKFPLSEEESEALQGEGSSCHAGVLRAAQGLLRKESTLFRTVDEALREHTDFGLTFVGHSLGAAIGSAVVMLLAEYNASEKSGGDSPNGHRGQEMSSPWTINASSGLPAGRPIQAIAFAPPATFSYALSARAALGGSKPLVYSVVLGADFIPRAGHGQARELRRVLGALSRVRRRDASKRKRRSDKGEEGRNDDEEENKESARIHVLHGWWKWRSLARREGSGGARGGLNAEERQRKRDIEDELWRLRSDVEADLYSAIKRRAMEEETAEAAAAVSAGAGTGTGAEGQGEAHTDGTVQNGTAAPLPPTPWIGPHSAQPLHRLTQRRQTLLDRATLKSEAVLGGVMLPAGRTLYLEAGGEGAGGDGEKTTHQEARTGNSSHGVEEAIRRPLPPRLFAVESPLSFFALPEFATDMFASHLPSSYEAVIEEL</sequence>
<feature type="region of interest" description="Disordered" evidence="15">
    <location>
        <begin position="858"/>
        <end position="889"/>
    </location>
</feature>
<evidence type="ECO:0000259" key="16">
    <source>
        <dbReference type="Pfam" id="PF01764"/>
    </source>
</evidence>
<dbReference type="InterPro" id="IPR052214">
    <property type="entry name" value="DAG_Lipase-Related"/>
</dbReference>
<feature type="compositionally biased region" description="Polar residues" evidence="15">
    <location>
        <begin position="1148"/>
        <end position="1157"/>
    </location>
</feature>
<feature type="compositionally biased region" description="Pro residues" evidence="15">
    <location>
        <begin position="563"/>
        <end position="572"/>
    </location>
</feature>
<evidence type="ECO:0000256" key="2">
    <source>
        <dbReference type="ARBA" id="ARBA00004651"/>
    </source>
</evidence>
<feature type="region of interest" description="Disordered" evidence="15">
    <location>
        <begin position="294"/>
        <end position="353"/>
    </location>
</feature>
<keyword evidence="3" id="KW-1003">Cell membrane</keyword>
<evidence type="ECO:0000256" key="7">
    <source>
        <dbReference type="ARBA" id="ARBA00022801"/>
    </source>
</evidence>
<feature type="region of interest" description="Disordered" evidence="15">
    <location>
        <begin position="645"/>
        <end position="688"/>
    </location>
</feature>
<feature type="compositionally biased region" description="Polar residues" evidence="15">
    <location>
        <begin position="930"/>
        <end position="939"/>
    </location>
</feature>
<dbReference type="GO" id="GO:0005886">
    <property type="term" value="C:plasma membrane"/>
    <property type="evidence" value="ECO:0007669"/>
    <property type="project" value="UniProtKB-SubCell"/>
</dbReference>
<feature type="region of interest" description="Disordered" evidence="15">
    <location>
        <begin position="399"/>
        <end position="462"/>
    </location>
</feature>
<feature type="compositionally biased region" description="Basic and acidic residues" evidence="15">
    <location>
        <begin position="867"/>
        <end position="879"/>
    </location>
</feature>
<evidence type="ECO:0000256" key="5">
    <source>
        <dbReference type="ARBA" id="ARBA00022692"/>
    </source>
</evidence>
<comment type="cofactor">
    <cofactor evidence="1">
        <name>Ca(2+)</name>
        <dbReference type="ChEBI" id="CHEBI:29108"/>
    </cofactor>
</comment>
<comment type="catalytic activity">
    <reaction evidence="13">
        <text>a 1,2-diacyl-sn-glycerol + H2O = a 2-acylglycerol + a fatty acid + H(+)</text>
        <dbReference type="Rhea" id="RHEA:33275"/>
        <dbReference type="ChEBI" id="CHEBI:15377"/>
        <dbReference type="ChEBI" id="CHEBI:15378"/>
        <dbReference type="ChEBI" id="CHEBI:17389"/>
        <dbReference type="ChEBI" id="CHEBI:17815"/>
        <dbReference type="ChEBI" id="CHEBI:28868"/>
        <dbReference type="EC" id="3.1.1.116"/>
    </reaction>
    <physiologicalReaction direction="left-to-right" evidence="13">
        <dbReference type="Rhea" id="RHEA:33276"/>
    </physiologicalReaction>
</comment>
<feature type="region of interest" description="Disordered" evidence="15">
    <location>
        <begin position="230"/>
        <end position="279"/>
    </location>
</feature>